<keyword evidence="3" id="KW-1185">Reference proteome</keyword>
<dbReference type="AlphaFoldDB" id="A0A1T4V240"/>
<evidence type="ECO:0000259" key="1">
    <source>
        <dbReference type="Pfam" id="PF13581"/>
    </source>
</evidence>
<evidence type="ECO:0000313" key="2">
    <source>
        <dbReference type="EMBL" id="SKA58957.1"/>
    </source>
</evidence>
<dbReference type="InterPro" id="IPR036890">
    <property type="entry name" value="HATPase_C_sf"/>
</dbReference>
<proteinExistence type="predicted"/>
<dbReference type="Proteomes" id="UP000242432">
    <property type="component" value="Unassembled WGS sequence"/>
</dbReference>
<keyword evidence="2" id="KW-0418">Kinase</keyword>
<gene>
    <name evidence="2" type="ORF">SAMN02745213_00560</name>
</gene>
<dbReference type="EMBL" id="FUXX01000006">
    <property type="protein sequence ID" value="SKA58957.1"/>
    <property type="molecule type" value="Genomic_DNA"/>
</dbReference>
<dbReference type="RefSeq" id="WP_078928128.1">
    <property type="nucleotide sequence ID" value="NZ_FUXX01000006.1"/>
</dbReference>
<evidence type="ECO:0000313" key="3">
    <source>
        <dbReference type="Proteomes" id="UP000242432"/>
    </source>
</evidence>
<protein>
    <submittedName>
        <fullName evidence="2">Anti-sigma regulatory factor (Ser/Thr protein kinase)</fullName>
    </submittedName>
</protein>
<accession>A0A1T4V240</accession>
<dbReference type="Pfam" id="PF13581">
    <property type="entry name" value="HATPase_c_2"/>
    <property type="match status" value="1"/>
</dbReference>
<keyword evidence="2" id="KW-0808">Transferase</keyword>
<dbReference type="GO" id="GO:0016301">
    <property type="term" value="F:kinase activity"/>
    <property type="evidence" value="ECO:0007669"/>
    <property type="project" value="UniProtKB-KW"/>
</dbReference>
<dbReference type="STRING" id="83771.SAMN02910357_01245"/>
<feature type="domain" description="Histidine kinase/HSP90-like ATPase" evidence="1">
    <location>
        <begin position="6"/>
        <end position="132"/>
    </location>
</feature>
<dbReference type="CDD" id="cd16936">
    <property type="entry name" value="HATPase_RsbW-like"/>
    <property type="match status" value="1"/>
</dbReference>
<sequence>MITVKLPAKIEQLENINEKLRAYMTGELEPLLMKTQLVVEELLANICNYAYDGKSGNAEFSVGVVTFDGEPYIRISFVDGGKPFNPFKEERDPHVKDSVESRPVGGLGIHFVKNMSNHYIYSRLKECNVVDIFIEAKGYSGNK</sequence>
<organism evidence="2 3">
    <name type="scientific">Succinivibrio dextrinosolvens DSM 3072</name>
    <dbReference type="NCBI Taxonomy" id="1123324"/>
    <lineage>
        <taxon>Bacteria</taxon>
        <taxon>Pseudomonadati</taxon>
        <taxon>Pseudomonadota</taxon>
        <taxon>Gammaproteobacteria</taxon>
        <taxon>Aeromonadales</taxon>
        <taxon>Succinivibrionaceae</taxon>
        <taxon>Succinivibrio</taxon>
    </lineage>
</organism>
<dbReference type="InterPro" id="IPR003594">
    <property type="entry name" value="HATPase_dom"/>
</dbReference>
<dbReference type="Gene3D" id="3.30.565.10">
    <property type="entry name" value="Histidine kinase-like ATPase, C-terminal domain"/>
    <property type="match status" value="1"/>
</dbReference>
<dbReference type="SUPFAM" id="SSF55874">
    <property type="entry name" value="ATPase domain of HSP90 chaperone/DNA topoisomerase II/histidine kinase"/>
    <property type="match status" value="1"/>
</dbReference>
<name>A0A1T4V240_9GAMM</name>
<reference evidence="3" key="1">
    <citation type="submission" date="2017-02" db="EMBL/GenBank/DDBJ databases">
        <authorList>
            <person name="Varghese N."/>
            <person name="Submissions S."/>
        </authorList>
    </citation>
    <scope>NUCLEOTIDE SEQUENCE [LARGE SCALE GENOMIC DNA]</scope>
    <source>
        <strain evidence="3">DSM 3072</strain>
    </source>
</reference>